<comment type="caution">
    <text evidence="2">The sequence shown here is derived from an EMBL/GenBank/DDBJ whole genome shotgun (WGS) entry which is preliminary data.</text>
</comment>
<dbReference type="Gene3D" id="3.30.710.10">
    <property type="entry name" value="Potassium Channel Kv1.1, Chain A"/>
    <property type="match status" value="1"/>
</dbReference>
<dbReference type="InterPro" id="IPR000210">
    <property type="entry name" value="BTB/POZ_dom"/>
</dbReference>
<dbReference type="InterPro" id="IPR011333">
    <property type="entry name" value="SKP1/BTB/POZ_sf"/>
</dbReference>
<dbReference type="PANTHER" id="PTHR45774">
    <property type="entry name" value="BTB/POZ DOMAIN-CONTAINING"/>
    <property type="match status" value="1"/>
</dbReference>
<dbReference type="SUPFAM" id="SSF49599">
    <property type="entry name" value="TRAF domain-like"/>
    <property type="match status" value="2"/>
</dbReference>
<dbReference type="SUPFAM" id="SSF54695">
    <property type="entry name" value="POZ domain"/>
    <property type="match status" value="1"/>
</dbReference>
<dbReference type="InterPro" id="IPR008974">
    <property type="entry name" value="TRAF-like"/>
</dbReference>
<evidence type="ECO:0000313" key="2">
    <source>
        <dbReference type="EMBL" id="KAL3108317.1"/>
    </source>
</evidence>
<keyword evidence="3" id="KW-1185">Reference proteome</keyword>
<reference evidence="2 3" key="1">
    <citation type="submission" date="2024-10" db="EMBL/GenBank/DDBJ databases">
        <authorList>
            <person name="Kim D."/>
        </authorList>
    </citation>
    <scope>NUCLEOTIDE SEQUENCE [LARGE SCALE GENOMIC DNA]</scope>
    <source>
        <strain evidence="2">BH-2024</strain>
    </source>
</reference>
<sequence>MFRYDKGQIEITDIEIGVFKMMLTFIYTMRLNELDANNWLDILEAADKYNIIGLVKKCADFPIEKLPSVFVALEKALLLNIEALHWADEQCRQKGIECSAKNHREMIGPALSNIRFPLIPKRDFTKSIVSTGVLTTEEVISIYQHYSHPNLSDAPGLFALKFPTHRRYKNGEIINMEIEKVSEFAREKVKSHRFSDAVDIGGMPWKIMVEIRTEYNKNEKLLGFFLYNDGPKKAYGYDFISFAELLDPSKGFYDKEEDKVKLAIDVIVDEPKTEKFISDPNKSNGTLSMEIEELSEFAREINKSERRSETAEYIRGMPWKIWAQIEGSNEKMLGFYLLCDASEKYGNWKRKCSATLRIVSQKSDVRDFKKELDEQKFSNYTLYHGSYYCISFAELMDPSKGLYNKDEDKVTLAIDFACE</sequence>
<name>A0ABD2KZD1_9BILA</name>
<dbReference type="Proteomes" id="UP001620626">
    <property type="component" value="Unassembled WGS sequence"/>
</dbReference>
<protein>
    <recommendedName>
        <fullName evidence="1">MATH domain-containing protein</fullName>
    </recommendedName>
</protein>
<proteinExistence type="predicted"/>
<evidence type="ECO:0000313" key="3">
    <source>
        <dbReference type="Proteomes" id="UP001620626"/>
    </source>
</evidence>
<dbReference type="Pfam" id="PF22486">
    <property type="entry name" value="MATH_2"/>
    <property type="match status" value="1"/>
</dbReference>
<accession>A0ABD2KZD1</accession>
<dbReference type="EMBL" id="JBICBT010000591">
    <property type="protein sequence ID" value="KAL3108317.1"/>
    <property type="molecule type" value="Genomic_DNA"/>
</dbReference>
<evidence type="ECO:0000259" key="1">
    <source>
        <dbReference type="PROSITE" id="PS50144"/>
    </source>
</evidence>
<feature type="domain" description="MATH" evidence="1">
    <location>
        <begin position="284"/>
        <end position="414"/>
    </location>
</feature>
<gene>
    <name evidence="2" type="ORF">niasHT_014466</name>
</gene>
<dbReference type="InterPro" id="IPR002083">
    <property type="entry name" value="MATH/TRAF_dom"/>
</dbReference>
<organism evidence="2 3">
    <name type="scientific">Heterodera trifolii</name>
    <dbReference type="NCBI Taxonomy" id="157864"/>
    <lineage>
        <taxon>Eukaryota</taxon>
        <taxon>Metazoa</taxon>
        <taxon>Ecdysozoa</taxon>
        <taxon>Nematoda</taxon>
        <taxon>Chromadorea</taxon>
        <taxon>Rhabditida</taxon>
        <taxon>Tylenchina</taxon>
        <taxon>Tylenchomorpha</taxon>
        <taxon>Tylenchoidea</taxon>
        <taxon>Heteroderidae</taxon>
        <taxon>Heteroderinae</taxon>
        <taxon>Heterodera</taxon>
    </lineage>
</organism>
<dbReference type="Pfam" id="PF00651">
    <property type="entry name" value="BTB"/>
    <property type="match status" value="1"/>
</dbReference>
<dbReference type="Gene3D" id="2.60.210.10">
    <property type="entry name" value="Apoptosis, Tumor Necrosis Factor Receptor Associated Protein 2, Chain A"/>
    <property type="match status" value="1"/>
</dbReference>
<dbReference type="PROSITE" id="PS50144">
    <property type="entry name" value="MATH"/>
    <property type="match status" value="1"/>
</dbReference>
<dbReference type="AlphaFoldDB" id="A0ABD2KZD1"/>